<evidence type="ECO:0000313" key="13">
    <source>
        <dbReference type="EMBL" id="PWO00936.1"/>
    </source>
</evidence>
<feature type="region of interest" description="Disordered" evidence="11">
    <location>
        <begin position="524"/>
        <end position="546"/>
    </location>
</feature>
<dbReference type="Pfam" id="PF00682">
    <property type="entry name" value="HMGL-like"/>
    <property type="match status" value="1"/>
</dbReference>
<keyword evidence="5" id="KW-0432">Leucine biosynthesis</keyword>
<dbReference type="EC" id="2.3.3.13" evidence="4"/>
<proteinExistence type="inferred from homology"/>
<dbReference type="InterPro" id="IPR013785">
    <property type="entry name" value="Aldolase_TIM"/>
</dbReference>
<evidence type="ECO:0000256" key="1">
    <source>
        <dbReference type="ARBA" id="ARBA00000064"/>
    </source>
</evidence>
<feature type="compositionally biased region" description="Polar residues" evidence="11">
    <location>
        <begin position="534"/>
        <end position="546"/>
    </location>
</feature>
<evidence type="ECO:0000256" key="7">
    <source>
        <dbReference type="ARBA" id="ARBA00022679"/>
    </source>
</evidence>
<reference evidence="13 14" key="1">
    <citation type="journal article" date="2018" name="Mol. Biol. Evol.">
        <title>Broad Genomic Sampling Reveals a Smut Pathogenic Ancestry of the Fungal Clade Ustilaginomycotina.</title>
        <authorList>
            <person name="Kijpornyongpan T."/>
            <person name="Mondo S.J."/>
            <person name="Barry K."/>
            <person name="Sandor L."/>
            <person name="Lee J."/>
            <person name="Lipzen A."/>
            <person name="Pangilinan J."/>
            <person name="LaButti K."/>
            <person name="Hainaut M."/>
            <person name="Henrissat B."/>
            <person name="Grigoriev I.V."/>
            <person name="Spatafora J.W."/>
            <person name="Aime M.C."/>
        </authorList>
    </citation>
    <scope>NUCLEOTIDE SEQUENCE [LARGE SCALE GENOMIC DNA]</scope>
    <source>
        <strain evidence="13 14">MCA 4186</strain>
    </source>
</reference>
<evidence type="ECO:0000256" key="10">
    <source>
        <dbReference type="RuleBase" id="RU003523"/>
    </source>
</evidence>
<organism evidence="13 14">
    <name type="scientific">Tilletiopsis washingtonensis</name>
    <dbReference type="NCBI Taxonomy" id="58919"/>
    <lineage>
        <taxon>Eukaryota</taxon>
        <taxon>Fungi</taxon>
        <taxon>Dikarya</taxon>
        <taxon>Basidiomycota</taxon>
        <taxon>Ustilaginomycotina</taxon>
        <taxon>Exobasidiomycetes</taxon>
        <taxon>Entylomatales</taxon>
        <taxon>Entylomatales incertae sedis</taxon>
        <taxon>Tilletiopsis</taxon>
    </lineage>
</organism>
<dbReference type="InterPro" id="IPR036230">
    <property type="entry name" value="LeuA_allosteric_dom_sf"/>
</dbReference>
<dbReference type="SUPFAM" id="SSF51569">
    <property type="entry name" value="Aldolase"/>
    <property type="match status" value="1"/>
</dbReference>
<gene>
    <name evidence="13" type="ORF">FA09DRAFT_327648</name>
</gene>
<dbReference type="GO" id="GO:0046872">
    <property type="term" value="F:metal ion binding"/>
    <property type="evidence" value="ECO:0007669"/>
    <property type="project" value="UniProtKB-KW"/>
</dbReference>
<evidence type="ECO:0000256" key="2">
    <source>
        <dbReference type="ARBA" id="ARBA00004689"/>
    </source>
</evidence>
<keyword evidence="14" id="KW-1185">Reference proteome</keyword>
<dbReference type="Pfam" id="PF08502">
    <property type="entry name" value="LeuA_dimer"/>
    <property type="match status" value="1"/>
</dbReference>
<feature type="domain" description="Pyruvate carboxyltransferase" evidence="12">
    <location>
        <begin position="15"/>
        <end position="296"/>
    </location>
</feature>
<evidence type="ECO:0000256" key="8">
    <source>
        <dbReference type="ARBA" id="ARBA00022723"/>
    </source>
</evidence>
<dbReference type="SUPFAM" id="SSF89000">
    <property type="entry name" value="post-HMGL domain-like"/>
    <property type="match status" value="1"/>
</dbReference>
<dbReference type="NCBIfam" id="NF002991">
    <property type="entry name" value="PRK03739.1"/>
    <property type="match status" value="1"/>
</dbReference>
<accession>A0A316ZKM3</accession>
<dbReference type="PROSITE" id="PS00816">
    <property type="entry name" value="AIPM_HOMOCIT_SYNTH_2"/>
    <property type="match status" value="1"/>
</dbReference>
<protein>
    <recommendedName>
        <fullName evidence="4">2-isopropylmalate synthase</fullName>
        <ecNumber evidence="4">2.3.3.13</ecNumber>
    </recommendedName>
</protein>
<dbReference type="PANTHER" id="PTHR46911:SF1">
    <property type="entry name" value="2-ISOPROPYLMALATE SYNTHASE"/>
    <property type="match status" value="1"/>
</dbReference>
<evidence type="ECO:0000256" key="11">
    <source>
        <dbReference type="SAM" id="MobiDB-lite"/>
    </source>
</evidence>
<dbReference type="PROSITE" id="PS00815">
    <property type="entry name" value="AIPM_HOMOCIT_SYNTH_1"/>
    <property type="match status" value="1"/>
</dbReference>
<dbReference type="EMBL" id="KZ819284">
    <property type="protein sequence ID" value="PWO00936.1"/>
    <property type="molecule type" value="Genomic_DNA"/>
</dbReference>
<name>A0A316ZKM3_9BASI</name>
<evidence type="ECO:0000256" key="4">
    <source>
        <dbReference type="ARBA" id="ARBA00012973"/>
    </source>
</evidence>
<dbReference type="InterPro" id="IPR000891">
    <property type="entry name" value="PYR_CT"/>
</dbReference>
<dbReference type="GeneID" id="37269018"/>
<dbReference type="PROSITE" id="PS50991">
    <property type="entry name" value="PYR_CT"/>
    <property type="match status" value="1"/>
</dbReference>
<evidence type="ECO:0000313" key="14">
    <source>
        <dbReference type="Proteomes" id="UP000245946"/>
    </source>
</evidence>
<evidence type="ECO:0000256" key="9">
    <source>
        <dbReference type="ARBA" id="ARBA00023304"/>
    </source>
</evidence>
<dbReference type="OrthoDB" id="418791at2759"/>
<feature type="region of interest" description="Disordered" evidence="11">
    <location>
        <begin position="452"/>
        <end position="473"/>
    </location>
</feature>
<keyword evidence="9" id="KW-0100">Branched-chain amino acid biosynthesis</keyword>
<dbReference type="GO" id="GO:0009098">
    <property type="term" value="P:L-leucine biosynthetic process"/>
    <property type="evidence" value="ECO:0007669"/>
    <property type="project" value="UniProtKB-KW"/>
</dbReference>
<comment type="pathway">
    <text evidence="2">Amino-acid biosynthesis; L-leucine biosynthesis; L-leucine from 3-methyl-2-oxobutanoate: step 1/4.</text>
</comment>
<evidence type="ECO:0000256" key="5">
    <source>
        <dbReference type="ARBA" id="ARBA00022430"/>
    </source>
</evidence>
<evidence type="ECO:0000256" key="6">
    <source>
        <dbReference type="ARBA" id="ARBA00022605"/>
    </source>
</evidence>
<evidence type="ECO:0000259" key="12">
    <source>
        <dbReference type="PROSITE" id="PS50991"/>
    </source>
</evidence>
<dbReference type="PANTHER" id="PTHR46911">
    <property type="match status" value="1"/>
</dbReference>
<dbReference type="SUPFAM" id="SSF110921">
    <property type="entry name" value="2-isopropylmalate synthase LeuA, allosteric (dimerisation) domain"/>
    <property type="match status" value="1"/>
</dbReference>
<dbReference type="InterPro" id="IPR054692">
    <property type="entry name" value="LeuA-like_post-cat"/>
</dbReference>
<keyword evidence="8" id="KW-0479">Metal-binding</keyword>
<dbReference type="Proteomes" id="UP000245946">
    <property type="component" value="Unassembled WGS sequence"/>
</dbReference>
<dbReference type="InterPro" id="IPR039371">
    <property type="entry name" value="LeuA_N_DRE-TIM"/>
</dbReference>
<dbReference type="STRING" id="58919.A0A316ZKM3"/>
<dbReference type="Gene3D" id="3.20.20.70">
    <property type="entry name" value="Aldolase class I"/>
    <property type="match status" value="1"/>
</dbReference>
<comment type="catalytic activity">
    <reaction evidence="1">
        <text>3-methyl-2-oxobutanoate + acetyl-CoA + H2O = (2S)-2-isopropylmalate + CoA + H(+)</text>
        <dbReference type="Rhea" id="RHEA:21524"/>
        <dbReference type="ChEBI" id="CHEBI:1178"/>
        <dbReference type="ChEBI" id="CHEBI:11851"/>
        <dbReference type="ChEBI" id="CHEBI:15377"/>
        <dbReference type="ChEBI" id="CHEBI:15378"/>
        <dbReference type="ChEBI" id="CHEBI:57287"/>
        <dbReference type="ChEBI" id="CHEBI:57288"/>
        <dbReference type="EC" id="2.3.3.13"/>
    </reaction>
</comment>
<keyword evidence="7 10" id="KW-0808">Transferase</keyword>
<dbReference type="InterPro" id="IPR013709">
    <property type="entry name" value="2-isopropylmalate_synth_dimer"/>
</dbReference>
<comment type="similarity">
    <text evidence="3">Belongs to the alpha-IPM synthase/homocitrate synthase family. LeuA type 2 subfamily.</text>
</comment>
<dbReference type="InterPro" id="IPR005668">
    <property type="entry name" value="IPM_Synthase"/>
</dbReference>
<sequence length="613" mass="66669">MPQRAWPAKVQRSAPIWTSVDLRDGNQALINPMSQEQKLRFFMKLVDVGFQEIEVAFPSASDTDFGFVRNIIEQGLIPDGVWIQVLAPAREELIRRTFESIKGAKRVILHLYNATSPLFRDVVFGNSQEKTIDLAVRHTKIVRDLVDEYSRPENGGTQFRYEYSPETFTQTEMDFAVRICEEVRTAWGKASPENKIIFNLPATVEIGPPNHYADQIEYFCTHISKRDEITVSLHPHNDRGCAVAAVELGLLAGGDRVEGCLLGNGERTGNVDIVTLALNQFCQGIQPGPLDLSDLQSVVDVVTSCNDIPVHPRHPYAGELVFTAFSGSHQDAIKKGFAAQEARKAKGDETWSIPYLPIDPADMGATYEAVIRVNSQSGKGGVAYLVAQALGLDLPRRMQVAFYQVIQQVADRTGKEMTSEDITKAFTQTYHVPTLAEGRNEGRLALRNFKLSDDAAPSDADTGSPSGEQTPRYRRFQGTVLKDGKPHEISGRGNGPLSAICDALESAFGVSVNIREYSEHAVSKPGTFSAAPNGRQQGSETKTRGQAASYVELVDATVEDGAGAKRAEGFWGVGVDVDITTSGLKAVVSAMSNLLQPSAVVAEAAAAVTNGAQ</sequence>
<dbReference type="Pfam" id="PF22615">
    <property type="entry name" value="IPMS_D2"/>
    <property type="match status" value="1"/>
</dbReference>
<dbReference type="NCBIfam" id="TIGR00970">
    <property type="entry name" value="leuA_yeast"/>
    <property type="match status" value="1"/>
</dbReference>
<dbReference type="GO" id="GO:0003852">
    <property type="term" value="F:2-isopropylmalate synthase activity"/>
    <property type="evidence" value="ECO:0007669"/>
    <property type="project" value="UniProtKB-EC"/>
</dbReference>
<keyword evidence="6" id="KW-0028">Amino-acid biosynthesis</keyword>
<evidence type="ECO:0000256" key="3">
    <source>
        <dbReference type="ARBA" id="ARBA00009767"/>
    </source>
</evidence>
<dbReference type="CDD" id="cd07942">
    <property type="entry name" value="DRE_TIM_LeuA"/>
    <property type="match status" value="1"/>
</dbReference>
<dbReference type="Gene3D" id="3.30.160.270">
    <property type="match status" value="1"/>
</dbReference>
<dbReference type="InterPro" id="IPR002034">
    <property type="entry name" value="AIPM/Hcit_synth_CS"/>
</dbReference>
<dbReference type="AlphaFoldDB" id="A0A316ZKM3"/>
<dbReference type="GO" id="GO:0005739">
    <property type="term" value="C:mitochondrion"/>
    <property type="evidence" value="ECO:0007669"/>
    <property type="project" value="TreeGrafter"/>
</dbReference>
<dbReference type="RefSeq" id="XP_025601214.1">
    <property type="nucleotide sequence ID" value="XM_025741474.1"/>
</dbReference>
<dbReference type="SMART" id="SM00917">
    <property type="entry name" value="LeuA_dimer"/>
    <property type="match status" value="1"/>
</dbReference>